<feature type="compositionally biased region" description="Basic and acidic residues" evidence="1">
    <location>
        <begin position="90"/>
        <end position="103"/>
    </location>
</feature>
<organism evidence="2 3">
    <name type="scientific">Apteryx owenii</name>
    <name type="common">Little spotted kiwi</name>
    <dbReference type="NCBI Taxonomy" id="8824"/>
    <lineage>
        <taxon>Eukaryota</taxon>
        <taxon>Metazoa</taxon>
        <taxon>Chordata</taxon>
        <taxon>Craniata</taxon>
        <taxon>Vertebrata</taxon>
        <taxon>Euteleostomi</taxon>
        <taxon>Archelosauria</taxon>
        <taxon>Archosauria</taxon>
        <taxon>Dinosauria</taxon>
        <taxon>Saurischia</taxon>
        <taxon>Theropoda</taxon>
        <taxon>Coelurosauria</taxon>
        <taxon>Aves</taxon>
        <taxon>Palaeognathae</taxon>
        <taxon>Apterygiformes</taxon>
        <taxon>Apterygidae</taxon>
        <taxon>Apteryx</taxon>
    </lineage>
</organism>
<dbReference type="PANTHER" id="PTHR37885">
    <property type="entry name" value="CMT1A DUPLICATED REGION TRANSCRIPT 4 PROTEIN"/>
    <property type="match status" value="1"/>
</dbReference>
<feature type="compositionally biased region" description="Polar residues" evidence="1">
    <location>
        <begin position="75"/>
        <end position="88"/>
    </location>
</feature>
<dbReference type="PANTHER" id="PTHR37885:SF1">
    <property type="entry name" value="CMT1A DUPLICATED REGION TRANSCRIPT 4 PROTEIN"/>
    <property type="match status" value="1"/>
</dbReference>
<sequence length="135" mass="14832">CPSQRVRRSQNLTDFNMGLPSHMIERHHPWPAYTTHTAPVVKMLVEQDELRKTLSAHLAGGKPSGVPPEADLTEETQVPSQLSGSSCSDEIAKDSVGKAKSKVESSLPSQSICNRVIFARKPPLRVLPCKTVKYT</sequence>
<evidence type="ECO:0000313" key="3">
    <source>
        <dbReference type="Proteomes" id="UP000694424"/>
    </source>
</evidence>
<dbReference type="AlphaFoldDB" id="A0A8B9QEI7"/>
<reference evidence="2" key="2">
    <citation type="submission" date="2025-09" db="UniProtKB">
        <authorList>
            <consortium name="Ensembl"/>
        </authorList>
    </citation>
    <scope>IDENTIFICATION</scope>
</reference>
<dbReference type="Proteomes" id="UP000694424">
    <property type="component" value="Unplaced"/>
</dbReference>
<dbReference type="InterPro" id="IPR029185">
    <property type="entry name" value="CDRT4"/>
</dbReference>
<evidence type="ECO:0000313" key="2">
    <source>
        <dbReference type="Ensembl" id="ENSAOWP00000023399.1"/>
    </source>
</evidence>
<dbReference type="Ensembl" id="ENSAOWT00000026506.1">
    <property type="protein sequence ID" value="ENSAOWP00000023399.1"/>
    <property type="gene ID" value="ENSAOWG00000015801.1"/>
</dbReference>
<dbReference type="Pfam" id="PF15213">
    <property type="entry name" value="CDRT4"/>
    <property type="match status" value="1"/>
</dbReference>
<reference evidence="2" key="1">
    <citation type="submission" date="2025-08" db="UniProtKB">
        <authorList>
            <consortium name="Ensembl"/>
        </authorList>
    </citation>
    <scope>IDENTIFICATION</scope>
</reference>
<evidence type="ECO:0008006" key="4">
    <source>
        <dbReference type="Google" id="ProtNLM"/>
    </source>
</evidence>
<name>A0A8B9QEI7_APTOW</name>
<protein>
    <recommendedName>
        <fullName evidence="4">CMT1A duplicated region transcript 4 protein</fullName>
    </recommendedName>
</protein>
<keyword evidence="3" id="KW-1185">Reference proteome</keyword>
<proteinExistence type="predicted"/>
<accession>A0A8B9QEI7</accession>
<feature type="region of interest" description="Disordered" evidence="1">
    <location>
        <begin position="56"/>
        <end position="105"/>
    </location>
</feature>
<evidence type="ECO:0000256" key="1">
    <source>
        <dbReference type="SAM" id="MobiDB-lite"/>
    </source>
</evidence>